<keyword evidence="6" id="KW-1185">Reference proteome</keyword>
<evidence type="ECO:0000256" key="1">
    <source>
        <dbReference type="SAM" id="Phobius"/>
    </source>
</evidence>
<proteinExistence type="predicted"/>
<evidence type="ECO:0000313" key="5">
    <source>
        <dbReference type="EnsemblPlants" id="KEH29550"/>
    </source>
</evidence>
<evidence type="ECO:0000313" key="4">
    <source>
        <dbReference type="EMBL" id="RHN60236.1"/>
    </source>
</evidence>
<protein>
    <submittedName>
        <fullName evidence="3">Nodule Cysteine-Rich (NCR) secreted peptide</fullName>
    </submittedName>
    <submittedName>
        <fullName evidence="4">Putative Late nodulin</fullName>
    </submittedName>
</protein>
<name>A0A072UUK9_MEDTR</name>
<dbReference type="GO" id="GO:0046872">
    <property type="term" value="F:metal ion binding"/>
    <property type="evidence" value="ECO:0007669"/>
    <property type="project" value="InterPro"/>
</dbReference>
<feature type="domain" description="Late nodulin" evidence="2">
    <location>
        <begin position="1"/>
        <end position="55"/>
    </location>
</feature>
<dbReference type="Proteomes" id="UP000265566">
    <property type="component" value="Chromosome 4"/>
</dbReference>
<dbReference type="InterPro" id="IPR009810">
    <property type="entry name" value="Nodulin_late_dom"/>
</dbReference>
<dbReference type="Gramene" id="rna22503">
    <property type="protein sequence ID" value="RHN60236.1"/>
    <property type="gene ID" value="gene22503"/>
</dbReference>
<keyword evidence="1" id="KW-1133">Transmembrane helix</keyword>
<evidence type="ECO:0000313" key="6">
    <source>
        <dbReference type="Proteomes" id="UP000002051"/>
    </source>
</evidence>
<gene>
    <name evidence="3" type="ordered locus">MTR_4g045633</name>
    <name evidence="4" type="ORF">MtrunA17_Chr4g0023441</name>
</gene>
<feature type="transmembrane region" description="Helical" evidence="1">
    <location>
        <begin position="7"/>
        <end position="31"/>
    </location>
</feature>
<evidence type="ECO:0000259" key="2">
    <source>
        <dbReference type="Pfam" id="PF07127"/>
    </source>
</evidence>
<sequence>MAEILKFVNVLILLIFIFLVIVACDSSIIFLPCITDKDCPDDKKIKGRCRKGFCTNGWLG</sequence>
<accession>A0A072UUK9</accession>
<dbReference type="HOGENOM" id="CLU_181053_2_0_1"/>
<dbReference type="EMBL" id="CM001220">
    <property type="protein sequence ID" value="KEH29550.1"/>
    <property type="molecule type" value="Genomic_DNA"/>
</dbReference>
<reference evidence="3 6" key="1">
    <citation type="journal article" date="2011" name="Nature">
        <title>The Medicago genome provides insight into the evolution of rhizobial symbioses.</title>
        <authorList>
            <person name="Young N.D."/>
            <person name="Debelle F."/>
            <person name="Oldroyd G.E."/>
            <person name="Geurts R."/>
            <person name="Cannon S.B."/>
            <person name="Udvardi M.K."/>
            <person name="Benedito V.A."/>
            <person name="Mayer K.F."/>
            <person name="Gouzy J."/>
            <person name="Schoof H."/>
            <person name="Van de Peer Y."/>
            <person name="Proost S."/>
            <person name="Cook D.R."/>
            <person name="Meyers B.C."/>
            <person name="Spannagl M."/>
            <person name="Cheung F."/>
            <person name="De Mita S."/>
            <person name="Krishnakumar V."/>
            <person name="Gundlach H."/>
            <person name="Zhou S."/>
            <person name="Mudge J."/>
            <person name="Bharti A.K."/>
            <person name="Murray J.D."/>
            <person name="Naoumkina M.A."/>
            <person name="Rosen B."/>
            <person name="Silverstein K.A."/>
            <person name="Tang H."/>
            <person name="Rombauts S."/>
            <person name="Zhao P.X."/>
            <person name="Zhou P."/>
            <person name="Barbe V."/>
            <person name="Bardou P."/>
            <person name="Bechner M."/>
            <person name="Bellec A."/>
            <person name="Berger A."/>
            <person name="Berges H."/>
            <person name="Bidwell S."/>
            <person name="Bisseling T."/>
            <person name="Choisne N."/>
            <person name="Couloux A."/>
            <person name="Denny R."/>
            <person name="Deshpande S."/>
            <person name="Dai X."/>
            <person name="Doyle J.J."/>
            <person name="Dudez A.M."/>
            <person name="Farmer A.D."/>
            <person name="Fouteau S."/>
            <person name="Franken C."/>
            <person name="Gibelin C."/>
            <person name="Gish J."/>
            <person name="Goldstein S."/>
            <person name="Gonzalez A.J."/>
            <person name="Green P.J."/>
            <person name="Hallab A."/>
            <person name="Hartog M."/>
            <person name="Hua A."/>
            <person name="Humphray S.J."/>
            <person name="Jeong D.H."/>
            <person name="Jing Y."/>
            <person name="Jocker A."/>
            <person name="Kenton S.M."/>
            <person name="Kim D.J."/>
            <person name="Klee K."/>
            <person name="Lai H."/>
            <person name="Lang C."/>
            <person name="Lin S."/>
            <person name="Macmil S.L."/>
            <person name="Magdelenat G."/>
            <person name="Matthews L."/>
            <person name="McCorrison J."/>
            <person name="Monaghan E.L."/>
            <person name="Mun J.H."/>
            <person name="Najar F.Z."/>
            <person name="Nicholson C."/>
            <person name="Noirot C."/>
            <person name="O'Bleness M."/>
            <person name="Paule C.R."/>
            <person name="Poulain J."/>
            <person name="Prion F."/>
            <person name="Qin B."/>
            <person name="Qu C."/>
            <person name="Retzel E.F."/>
            <person name="Riddle C."/>
            <person name="Sallet E."/>
            <person name="Samain S."/>
            <person name="Samson N."/>
            <person name="Sanders I."/>
            <person name="Saurat O."/>
            <person name="Scarpelli C."/>
            <person name="Schiex T."/>
            <person name="Segurens B."/>
            <person name="Severin A.J."/>
            <person name="Sherrier D.J."/>
            <person name="Shi R."/>
            <person name="Sims S."/>
            <person name="Singer S.R."/>
            <person name="Sinharoy S."/>
            <person name="Sterck L."/>
            <person name="Viollet A."/>
            <person name="Wang B.B."/>
            <person name="Wang K."/>
            <person name="Wang M."/>
            <person name="Wang X."/>
            <person name="Warfsmann J."/>
            <person name="Weissenbach J."/>
            <person name="White D.D."/>
            <person name="White J.D."/>
            <person name="Wiley G.B."/>
            <person name="Wincker P."/>
            <person name="Xing Y."/>
            <person name="Yang L."/>
            <person name="Yao Z."/>
            <person name="Ying F."/>
            <person name="Zhai J."/>
            <person name="Zhou L."/>
            <person name="Zuber A."/>
            <person name="Denarie J."/>
            <person name="Dixon R.A."/>
            <person name="May G.D."/>
            <person name="Schwartz D.C."/>
            <person name="Rogers J."/>
            <person name="Quetier F."/>
            <person name="Town C.D."/>
            <person name="Roe B.A."/>
        </authorList>
    </citation>
    <scope>NUCLEOTIDE SEQUENCE [LARGE SCALE GENOMIC DNA]</scope>
    <source>
        <strain evidence="3">A17</strain>
        <strain evidence="5 6">cv. Jemalong A17</strain>
    </source>
</reference>
<reference evidence="4" key="4">
    <citation type="journal article" date="2018" name="Nat. Plants">
        <title>Whole-genome landscape of Medicago truncatula symbiotic genes.</title>
        <authorList>
            <person name="Pecrix Y."/>
            <person name="Gamas P."/>
            <person name="Carrere S."/>
        </authorList>
    </citation>
    <scope>NUCLEOTIDE SEQUENCE</scope>
    <source>
        <tissue evidence="4">Leaves</tissue>
    </source>
</reference>
<dbReference type="Proteomes" id="UP000002051">
    <property type="component" value="Chromosome 4"/>
</dbReference>
<dbReference type="PROSITE" id="PS51257">
    <property type="entry name" value="PROKAR_LIPOPROTEIN"/>
    <property type="match status" value="1"/>
</dbReference>
<organism evidence="3 6">
    <name type="scientific">Medicago truncatula</name>
    <name type="common">Barrel medic</name>
    <name type="synonym">Medicago tribuloides</name>
    <dbReference type="NCBI Taxonomy" id="3880"/>
    <lineage>
        <taxon>Eukaryota</taxon>
        <taxon>Viridiplantae</taxon>
        <taxon>Streptophyta</taxon>
        <taxon>Embryophyta</taxon>
        <taxon>Tracheophyta</taxon>
        <taxon>Spermatophyta</taxon>
        <taxon>Magnoliopsida</taxon>
        <taxon>eudicotyledons</taxon>
        <taxon>Gunneridae</taxon>
        <taxon>Pentapetalae</taxon>
        <taxon>rosids</taxon>
        <taxon>fabids</taxon>
        <taxon>Fabales</taxon>
        <taxon>Fabaceae</taxon>
        <taxon>Papilionoideae</taxon>
        <taxon>50 kb inversion clade</taxon>
        <taxon>NPAAA clade</taxon>
        <taxon>Hologalegina</taxon>
        <taxon>IRL clade</taxon>
        <taxon>Trifolieae</taxon>
        <taxon>Medicago</taxon>
    </lineage>
</organism>
<keyword evidence="1" id="KW-0472">Membrane</keyword>
<dbReference type="EMBL" id="PSQE01000004">
    <property type="protein sequence ID" value="RHN60236.1"/>
    <property type="molecule type" value="Genomic_DNA"/>
</dbReference>
<keyword evidence="1" id="KW-0812">Transmembrane</keyword>
<dbReference type="EnsemblPlants" id="KEH29550">
    <property type="protein sequence ID" value="KEH29550"/>
    <property type="gene ID" value="MTR_4g045633"/>
</dbReference>
<reference evidence="3 6" key="2">
    <citation type="journal article" date="2014" name="BMC Genomics">
        <title>An improved genome release (version Mt4.0) for the model legume Medicago truncatula.</title>
        <authorList>
            <person name="Tang H."/>
            <person name="Krishnakumar V."/>
            <person name="Bidwell S."/>
            <person name="Rosen B."/>
            <person name="Chan A."/>
            <person name="Zhou S."/>
            <person name="Gentzbittel L."/>
            <person name="Childs K.L."/>
            <person name="Yandell M."/>
            <person name="Gundlach H."/>
            <person name="Mayer K.F."/>
            <person name="Schwartz D.C."/>
            <person name="Town C.D."/>
        </authorList>
    </citation>
    <scope>GENOME REANNOTATION</scope>
    <source>
        <strain evidence="3">A17</strain>
        <strain evidence="5 6">cv. Jemalong A17</strain>
    </source>
</reference>
<dbReference type="AlphaFoldDB" id="A0A072UUK9"/>
<dbReference type="Pfam" id="PF07127">
    <property type="entry name" value="Nodulin_late"/>
    <property type="match status" value="1"/>
</dbReference>
<reference evidence="5" key="3">
    <citation type="submission" date="2015-04" db="UniProtKB">
        <authorList>
            <consortium name="EnsemblPlants"/>
        </authorList>
    </citation>
    <scope>IDENTIFICATION</scope>
    <source>
        <strain evidence="5">cv. Jemalong A17</strain>
    </source>
</reference>
<evidence type="ECO:0000313" key="3">
    <source>
        <dbReference type="EMBL" id="KEH29550.1"/>
    </source>
</evidence>